<reference evidence="1 2" key="1">
    <citation type="submission" date="2020-05" db="EMBL/GenBank/DDBJ databases">
        <title>Complete genome sequence of Gemmatimonas greenlandica TET16.</title>
        <authorList>
            <person name="Zeng Y."/>
        </authorList>
    </citation>
    <scope>NUCLEOTIDE SEQUENCE [LARGE SCALE GENOMIC DNA]</scope>
    <source>
        <strain evidence="1 2">TET16</strain>
    </source>
</reference>
<dbReference type="Proteomes" id="UP000500938">
    <property type="component" value="Chromosome"/>
</dbReference>
<accession>A0A6M4IMG9</accession>
<evidence type="ECO:0000313" key="1">
    <source>
        <dbReference type="EMBL" id="QJR35873.1"/>
    </source>
</evidence>
<dbReference type="AlphaFoldDB" id="A0A6M4IMG9"/>
<keyword evidence="2" id="KW-1185">Reference proteome</keyword>
<dbReference type="KEGG" id="ggr:HKW67_10300"/>
<sequence length="112" mass="12511">MTVSTTHFVNSLRVRPEIVRIASEQAPVVWTVRVQAAEVWDAVRVETTPETRVRDVKQAAMALLLPDVDQIDSFMVKLHGAEVTNESQSLQSAGARDASTLFVTGRRRRPVR</sequence>
<name>A0A6M4IMG9_9BACT</name>
<dbReference type="RefSeq" id="WP_171225303.1">
    <property type="nucleotide sequence ID" value="NZ_CP053085.1"/>
</dbReference>
<gene>
    <name evidence="1" type="ORF">HKW67_10300</name>
</gene>
<dbReference type="EMBL" id="CP053085">
    <property type="protein sequence ID" value="QJR35873.1"/>
    <property type="molecule type" value="Genomic_DNA"/>
</dbReference>
<proteinExistence type="predicted"/>
<organism evidence="1 2">
    <name type="scientific">Gemmatimonas groenlandica</name>
    <dbReference type="NCBI Taxonomy" id="2732249"/>
    <lineage>
        <taxon>Bacteria</taxon>
        <taxon>Pseudomonadati</taxon>
        <taxon>Gemmatimonadota</taxon>
        <taxon>Gemmatimonadia</taxon>
        <taxon>Gemmatimonadales</taxon>
        <taxon>Gemmatimonadaceae</taxon>
        <taxon>Gemmatimonas</taxon>
    </lineage>
</organism>
<protein>
    <submittedName>
        <fullName evidence="1">Uncharacterized protein</fullName>
    </submittedName>
</protein>
<evidence type="ECO:0000313" key="2">
    <source>
        <dbReference type="Proteomes" id="UP000500938"/>
    </source>
</evidence>